<proteinExistence type="predicted"/>
<evidence type="ECO:0000313" key="1">
    <source>
        <dbReference type="Proteomes" id="UP000095283"/>
    </source>
</evidence>
<dbReference type="AlphaFoldDB" id="A0A1I7WAT6"/>
<dbReference type="Proteomes" id="UP000095283">
    <property type="component" value="Unplaced"/>
</dbReference>
<keyword evidence="1" id="KW-1185">Reference proteome</keyword>
<name>A0A1I7WAT6_HETBA</name>
<reference evidence="2" key="1">
    <citation type="submission" date="2016-11" db="UniProtKB">
        <authorList>
            <consortium name="WormBaseParasite"/>
        </authorList>
    </citation>
    <scope>IDENTIFICATION</scope>
</reference>
<protein>
    <submittedName>
        <fullName evidence="2">DUF295 domain-containing protein</fullName>
    </submittedName>
</protein>
<evidence type="ECO:0000313" key="2">
    <source>
        <dbReference type="WBParaSite" id="Hba_01813"/>
    </source>
</evidence>
<sequence length="125" mass="14145">MDEVPFYTMGGNFMWEHLPRIASKCTFKYYYTSAEYVRDDEQSLVFIKPAKKPLYSTGMCAIVFVNKQPILTLPNSVKATECSECTVDYDSVLSDLFCILIADSDSAPNCGRCHFIPLVPCKVDF</sequence>
<dbReference type="WBParaSite" id="Hba_01813">
    <property type="protein sequence ID" value="Hba_01813"/>
    <property type="gene ID" value="Hba_01813"/>
</dbReference>
<accession>A0A1I7WAT6</accession>
<organism evidence="1 2">
    <name type="scientific">Heterorhabditis bacteriophora</name>
    <name type="common">Entomopathogenic nematode worm</name>
    <dbReference type="NCBI Taxonomy" id="37862"/>
    <lineage>
        <taxon>Eukaryota</taxon>
        <taxon>Metazoa</taxon>
        <taxon>Ecdysozoa</taxon>
        <taxon>Nematoda</taxon>
        <taxon>Chromadorea</taxon>
        <taxon>Rhabditida</taxon>
        <taxon>Rhabditina</taxon>
        <taxon>Rhabditomorpha</taxon>
        <taxon>Strongyloidea</taxon>
        <taxon>Heterorhabditidae</taxon>
        <taxon>Heterorhabditis</taxon>
    </lineage>
</organism>